<organism evidence="2 3">
    <name type="scientific">Actinomadura pelletieri DSM 43383</name>
    <dbReference type="NCBI Taxonomy" id="1120940"/>
    <lineage>
        <taxon>Bacteria</taxon>
        <taxon>Bacillati</taxon>
        <taxon>Actinomycetota</taxon>
        <taxon>Actinomycetes</taxon>
        <taxon>Streptosporangiales</taxon>
        <taxon>Thermomonosporaceae</taxon>
        <taxon>Actinomadura</taxon>
    </lineage>
</organism>
<evidence type="ECO:0000256" key="1">
    <source>
        <dbReference type="SAM" id="MobiDB-lite"/>
    </source>
</evidence>
<comment type="caution">
    <text evidence="2">The sequence shown here is derived from an EMBL/GenBank/DDBJ whole genome shotgun (WGS) entry which is preliminary data.</text>
</comment>
<evidence type="ECO:0000313" key="3">
    <source>
        <dbReference type="Proteomes" id="UP000274601"/>
    </source>
</evidence>
<dbReference type="EMBL" id="RBWU01000002">
    <property type="protein sequence ID" value="RKS77106.1"/>
    <property type="molecule type" value="Genomic_DNA"/>
</dbReference>
<proteinExistence type="predicted"/>
<reference evidence="2 3" key="1">
    <citation type="submission" date="2018-10" db="EMBL/GenBank/DDBJ databases">
        <title>Genomic Encyclopedia of Archaeal and Bacterial Type Strains, Phase II (KMG-II): from individual species to whole genera.</title>
        <authorList>
            <person name="Goeker M."/>
        </authorList>
    </citation>
    <scope>NUCLEOTIDE SEQUENCE [LARGE SCALE GENOMIC DNA]</scope>
    <source>
        <strain evidence="2 3">DSM 43383</strain>
    </source>
</reference>
<dbReference type="AlphaFoldDB" id="A0A495QUA8"/>
<name>A0A495QUA8_9ACTN</name>
<accession>A0A495QUA8</accession>
<evidence type="ECO:0000313" key="2">
    <source>
        <dbReference type="EMBL" id="RKS77106.1"/>
    </source>
</evidence>
<keyword evidence="3" id="KW-1185">Reference proteome</keyword>
<sequence length="51" mass="5507">MGLGANASLKGIRPKSGHIDQRRVAVMQRGRDGNTPLLTPPPLDDETEPRS</sequence>
<dbReference type="Proteomes" id="UP000274601">
    <property type="component" value="Unassembled WGS sequence"/>
</dbReference>
<feature type="region of interest" description="Disordered" evidence="1">
    <location>
        <begin position="1"/>
        <end position="51"/>
    </location>
</feature>
<protein>
    <submittedName>
        <fullName evidence="2">Uncharacterized protein</fullName>
    </submittedName>
</protein>
<gene>
    <name evidence="2" type="ORF">BZB76_2480</name>
</gene>